<dbReference type="GO" id="GO:0003729">
    <property type="term" value="F:mRNA binding"/>
    <property type="evidence" value="ECO:0007669"/>
    <property type="project" value="UniProtKB-ARBA"/>
</dbReference>
<comment type="caution">
    <text evidence="4">The sequence shown here is derived from an EMBL/GenBank/DDBJ whole genome shotgun (WGS) entry which is preliminary data.</text>
</comment>
<evidence type="ECO:0008006" key="6">
    <source>
        <dbReference type="Google" id="ProtNLM"/>
    </source>
</evidence>
<dbReference type="SUPFAM" id="SSF48452">
    <property type="entry name" value="TPR-like"/>
    <property type="match status" value="1"/>
</dbReference>
<evidence type="ECO:0000313" key="4">
    <source>
        <dbReference type="EMBL" id="KAG0468397.1"/>
    </source>
</evidence>
<dbReference type="InterPro" id="IPR002885">
    <property type="entry name" value="PPR_rpt"/>
</dbReference>
<name>A0A835UNP9_VANPL</name>
<dbReference type="AlphaFoldDB" id="A0A835UNP9"/>
<sequence length="520" mass="59185">MGKQMVSEDDFCDLDAALDYRNESSIVDEVDCGQLAGEEFRQLDSKVNSAEPTEKCSRKRDITCPLLTTVMMARPDSLGISLNEWVNQGNSLSRADVSVAIIHLCRRRMYNKALQLLEWLESTKFHNFVEQDYACHLNLIAKTQGLQEAEIYLDKVPKAFKGEVVYRTLLANCVAPANVDKAEEVFHRMRDLGFSISAFAYTQLLLLYRKTNRKKIPDVLLIMEKDNVKPTLLMYKILIDVKGLSRDIVGMEKVLENMKAESIVPDNALRAMVACHYIAAGFNTKAEKIMKEIENDCCRGNSDAWRFLLPLYATQGKVDDVKRVWKSFEASACIDDFVSAIKAWGKLGLVEEAETFFDKMAKKWKKIPTRCYNALLKVYANHGLLSKGKDLAKTMSEAGCWVGPLTWDALVKLFVKAGEVEKAESMLQKAAAQKRNRPLYGSYITLLDKYAEMGDVHNAEKIFHRLRQEKYRRNVNQYQLLAKAYKNAGTPAYGLRERMKADNVFPGKIFFEELATYTKL</sequence>
<evidence type="ECO:0000256" key="1">
    <source>
        <dbReference type="ARBA" id="ARBA00007626"/>
    </source>
</evidence>
<organism evidence="4 5">
    <name type="scientific">Vanilla planifolia</name>
    <name type="common">Vanilla</name>
    <dbReference type="NCBI Taxonomy" id="51239"/>
    <lineage>
        <taxon>Eukaryota</taxon>
        <taxon>Viridiplantae</taxon>
        <taxon>Streptophyta</taxon>
        <taxon>Embryophyta</taxon>
        <taxon>Tracheophyta</taxon>
        <taxon>Spermatophyta</taxon>
        <taxon>Magnoliopsida</taxon>
        <taxon>Liliopsida</taxon>
        <taxon>Asparagales</taxon>
        <taxon>Orchidaceae</taxon>
        <taxon>Vanilloideae</taxon>
        <taxon>Vanilleae</taxon>
        <taxon>Vanilla</taxon>
    </lineage>
</organism>
<evidence type="ECO:0000256" key="3">
    <source>
        <dbReference type="PROSITE-ProRule" id="PRU00708"/>
    </source>
</evidence>
<dbReference type="EMBL" id="JADCNM010000009">
    <property type="protein sequence ID" value="KAG0468397.1"/>
    <property type="molecule type" value="Genomic_DNA"/>
</dbReference>
<dbReference type="Gene3D" id="1.25.40.10">
    <property type="entry name" value="Tetratricopeptide repeat domain"/>
    <property type="match status" value="4"/>
</dbReference>
<dbReference type="Proteomes" id="UP000639772">
    <property type="component" value="Chromosome 9"/>
</dbReference>
<dbReference type="Pfam" id="PF01535">
    <property type="entry name" value="PPR"/>
    <property type="match status" value="3"/>
</dbReference>
<keyword evidence="2" id="KW-0677">Repeat</keyword>
<dbReference type="Pfam" id="PF13812">
    <property type="entry name" value="PPR_3"/>
    <property type="match status" value="2"/>
</dbReference>
<reference evidence="4 5" key="1">
    <citation type="journal article" date="2020" name="Nat. Food">
        <title>A phased Vanilla planifolia genome enables genetic improvement of flavour and production.</title>
        <authorList>
            <person name="Hasing T."/>
            <person name="Tang H."/>
            <person name="Brym M."/>
            <person name="Khazi F."/>
            <person name="Huang T."/>
            <person name="Chambers A.H."/>
        </authorList>
    </citation>
    <scope>NUCLEOTIDE SEQUENCE [LARGE SCALE GENOMIC DNA]</scope>
    <source>
        <tissue evidence="4">Leaf</tissue>
    </source>
</reference>
<dbReference type="PANTHER" id="PTHR45717">
    <property type="entry name" value="OS12G0527900 PROTEIN"/>
    <property type="match status" value="1"/>
</dbReference>
<dbReference type="GO" id="GO:0005739">
    <property type="term" value="C:mitochondrion"/>
    <property type="evidence" value="ECO:0007669"/>
    <property type="project" value="TreeGrafter"/>
</dbReference>
<evidence type="ECO:0000313" key="5">
    <source>
        <dbReference type="Proteomes" id="UP000639772"/>
    </source>
</evidence>
<feature type="repeat" description="PPR" evidence="3">
    <location>
        <begin position="162"/>
        <end position="196"/>
    </location>
</feature>
<dbReference type="PANTHER" id="PTHR45717:SF15">
    <property type="entry name" value="AGL218WP"/>
    <property type="match status" value="1"/>
</dbReference>
<comment type="similarity">
    <text evidence="1">Belongs to the PPR family. P subfamily.</text>
</comment>
<dbReference type="NCBIfam" id="TIGR00756">
    <property type="entry name" value="PPR"/>
    <property type="match status" value="2"/>
</dbReference>
<dbReference type="PROSITE" id="PS51375">
    <property type="entry name" value="PPR"/>
    <property type="match status" value="1"/>
</dbReference>
<dbReference type="OrthoDB" id="739241at2759"/>
<proteinExistence type="inferred from homology"/>
<accession>A0A835UNP9</accession>
<dbReference type="InterPro" id="IPR011990">
    <property type="entry name" value="TPR-like_helical_dom_sf"/>
</dbReference>
<protein>
    <recommendedName>
        <fullName evidence="6">Pentatricopeptide repeat-containing protein</fullName>
    </recommendedName>
</protein>
<evidence type="ECO:0000256" key="2">
    <source>
        <dbReference type="ARBA" id="ARBA00022737"/>
    </source>
</evidence>
<gene>
    <name evidence="4" type="ORF">HPP92_017725</name>
</gene>